<protein>
    <recommendedName>
        <fullName evidence="3">DUF2917 domain-containing protein</fullName>
    </recommendedName>
</protein>
<dbReference type="AlphaFoldDB" id="A1WL83"/>
<accession>A1WL83</accession>
<dbReference type="Pfam" id="PF11142">
    <property type="entry name" value="DUF2917"/>
    <property type="match status" value="1"/>
</dbReference>
<sequence>MRVRTAEPSAADSAGPAAGCWKLSPGHALSLHPCSAGVLEIVQGRVWSTLRGTLEQPPDDHVLQAGARLHVEPGQHLVLQAWNPPGVTDAVAFRWDVMPGAGALPVGAGSSAATDWECGVLQPLRDLAQALDQGGRAAGRLLAGIARWALQRKTRHRQVAAKYFSTG</sequence>
<dbReference type="eggNOG" id="ENOG503354J">
    <property type="taxonomic scope" value="Bacteria"/>
</dbReference>
<evidence type="ECO:0000313" key="2">
    <source>
        <dbReference type="Proteomes" id="UP000000374"/>
    </source>
</evidence>
<dbReference type="HOGENOM" id="CLU_1593857_0_0_4"/>
<proteinExistence type="predicted"/>
<dbReference type="InterPro" id="IPR021317">
    <property type="entry name" value="DUF2917"/>
</dbReference>
<dbReference type="EMBL" id="CP000542">
    <property type="protein sequence ID" value="ABM58390.1"/>
    <property type="molecule type" value="Genomic_DNA"/>
</dbReference>
<evidence type="ECO:0008006" key="3">
    <source>
        <dbReference type="Google" id="ProtNLM"/>
    </source>
</evidence>
<dbReference type="Proteomes" id="UP000000374">
    <property type="component" value="Chromosome"/>
</dbReference>
<dbReference type="KEGG" id="vei:Veis_2647"/>
<organism evidence="1 2">
    <name type="scientific">Verminephrobacter eiseniae (strain EF01-2)</name>
    <dbReference type="NCBI Taxonomy" id="391735"/>
    <lineage>
        <taxon>Bacteria</taxon>
        <taxon>Pseudomonadati</taxon>
        <taxon>Pseudomonadota</taxon>
        <taxon>Betaproteobacteria</taxon>
        <taxon>Burkholderiales</taxon>
        <taxon>Comamonadaceae</taxon>
        <taxon>Verminephrobacter</taxon>
    </lineage>
</organism>
<dbReference type="RefSeq" id="WP_011810389.1">
    <property type="nucleotide sequence ID" value="NC_008786.1"/>
</dbReference>
<reference evidence="2" key="1">
    <citation type="submission" date="2006-12" db="EMBL/GenBank/DDBJ databases">
        <title>Complete sequence of chromosome 1 of Verminephrobacter eiseniae EF01-2.</title>
        <authorList>
            <person name="Copeland A."/>
            <person name="Lucas S."/>
            <person name="Lapidus A."/>
            <person name="Barry K."/>
            <person name="Detter J.C."/>
            <person name="Glavina del Rio T."/>
            <person name="Dalin E."/>
            <person name="Tice H."/>
            <person name="Pitluck S."/>
            <person name="Chertkov O."/>
            <person name="Brettin T."/>
            <person name="Bruce D."/>
            <person name="Han C."/>
            <person name="Tapia R."/>
            <person name="Gilna P."/>
            <person name="Schmutz J."/>
            <person name="Larimer F."/>
            <person name="Land M."/>
            <person name="Hauser L."/>
            <person name="Kyrpides N."/>
            <person name="Kim E."/>
            <person name="Stahl D."/>
            <person name="Richardson P."/>
        </authorList>
    </citation>
    <scope>NUCLEOTIDE SEQUENCE [LARGE SCALE GENOMIC DNA]</scope>
    <source>
        <strain evidence="2">EF01-2</strain>
    </source>
</reference>
<name>A1WL83_VEREI</name>
<keyword evidence="2" id="KW-1185">Reference proteome</keyword>
<dbReference type="GeneID" id="76463327"/>
<gene>
    <name evidence="1" type="ordered locus">Veis_2647</name>
</gene>
<dbReference type="OrthoDB" id="8899531at2"/>
<evidence type="ECO:0000313" key="1">
    <source>
        <dbReference type="EMBL" id="ABM58390.1"/>
    </source>
</evidence>